<gene>
    <name evidence="1" type="ORF">AUK04_02945</name>
</gene>
<proteinExistence type="predicted"/>
<reference evidence="1 2" key="1">
    <citation type="journal article" date="2016" name="Environ. Microbiol.">
        <title>Genomic resolution of a cold subsurface aquifer community provides metabolic insights for novel microbes adapted to high CO concentrations.</title>
        <authorList>
            <person name="Probst A.J."/>
            <person name="Castelle C.J."/>
            <person name="Singh A."/>
            <person name="Brown C.T."/>
            <person name="Anantharaman K."/>
            <person name="Sharon I."/>
            <person name="Hug L.A."/>
            <person name="Burstein D."/>
            <person name="Emerson J.B."/>
            <person name="Thomas B.C."/>
            <person name="Banfield J.F."/>
        </authorList>
    </citation>
    <scope>NUCLEOTIDE SEQUENCE [LARGE SCALE GENOMIC DNA]</scope>
    <source>
        <strain evidence="1">CG2_30_33_16</strain>
    </source>
</reference>
<accession>A0A1J5HFL9</accession>
<sequence>MCFRGATVAPDVYFIVTFDKDFTPPPYEKPNETLSLGNFSGHPRIKIGFEFTPQAIAQMYLASRLE</sequence>
<protein>
    <submittedName>
        <fullName evidence="1">Uncharacterized protein</fullName>
    </submittedName>
</protein>
<comment type="caution">
    <text evidence="1">The sequence shown here is derived from an EMBL/GenBank/DDBJ whole genome shotgun (WGS) entry which is preliminary data.</text>
</comment>
<organism evidence="1 2">
    <name type="scientific">Candidatus Roizmanbacteria bacterium CG2_30_33_16</name>
    <dbReference type="NCBI Taxonomy" id="1805340"/>
    <lineage>
        <taxon>Bacteria</taxon>
        <taxon>Candidatus Roizmaniibacteriota</taxon>
    </lineage>
</organism>
<evidence type="ECO:0000313" key="1">
    <source>
        <dbReference type="EMBL" id="OIP83953.1"/>
    </source>
</evidence>
<evidence type="ECO:0000313" key="2">
    <source>
        <dbReference type="Proteomes" id="UP000183758"/>
    </source>
</evidence>
<dbReference type="AlphaFoldDB" id="A0A1J5HFL9"/>
<dbReference type="EMBL" id="MNZM01000070">
    <property type="protein sequence ID" value="OIP83953.1"/>
    <property type="molecule type" value="Genomic_DNA"/>
</dbReference>
<name>A0A1J5HFL9_9BACT</name>
<dbReference type="Proteomes" id="UP000183758">
    <property type="component" value="Unassembled WGS sequence"/>
</dbReference>